<accession>A0A7G8PV75</accession>
<feature type="chain" id="PRO_5029000143" description="DUF2059 domain-containing protein" evidence="1">
    <location>
        <begin position="21"/>
        <end position="179"/>
    </location>
</feature>
<gene>
    <name evidence="2" type="ORF">ALE3EI_1689</name>
</gene>
<reference evidence="2 3" key="1">
    <citation type="submission" date="2020-04" db="EMBL/GenBank/DDBJ databases">
        <title>Genome sequence of Altibacter aquimarinus strain ALE3EI.</title>
        <authorList>
            <person name="Oh H.-M."/>
            <person name="Jang D."/>
        </authorList>
    </citation>
    <scope>NUCLEOTIDE SEQUENCE [LARGE SCALE GENOMIC DNA]</scope>
    <source>
        <strain evidence="2 3">ALE3EI</strain>
    </source>
</reference>
<dbReference type="KEGG" id="alti:ALE3EI_1689"/>
<protein>
    <recommendedName>
        <fullName evidence="4">DUF2059 domain-containing protein</fullName>
    </recommendedName>
</protein>
<evidence type="ECO:0008006" key="4">
    <source>
        <dbReference type="Google" id="ProtNLM"/>
    </source>
</evidence>
<feature type="signal peptide" evidence="1">
    <location>
        <begin position="1"/>
        <end position="20"/>
    </location>
</feature>
<dbReference type="EMBL" id="CP052909">
    <property type="protein sequence ID" value="QNJ98241.1"/>
    <property type="molecule type" value="Genomic_DNA"/>
</dbReference>
<proteinExistence type="predicted"/>
<dbReference type="AlphaFoldDB" id="A0A7G8PV75"/>
<dbReference type="Proteomes" id="UP000515514">
    <property type="component" value="Chromosome"/>
</dbReference>
<evidence type="ECO:0000313" key="2">
    <source>
        <dbReference type="EMBL" id="QNJ98241.1"/>
    </source>
</evidence>
<keyword evidence="1" id="KW-0732">Signal</keyword>
<evidence type="ECO:0000313" key="3">
    <source>
        <dbReference type="Proteomes" id="UP000515514"/>
    </source>
</evidence>
<evidence type="ECO:0000256" key="1">
    <source>
        <dbReference type="SAM" id="SignalP"/>
    </source>
</evidence>
<name>A0A7G8PV75_9FLAO</name>
<keyword evidence="3" id="KW-1185">Reference proteome</keyword>
<sequence length="179" mass="20479">MKIGYLFLTLFLAICFSTSAQSDAFEAGIINYLDNSGIRAQYDQAYEEMFLVLAKNFRNTEIMEEDWTTIREDKDKTIDQAMVLLTSAYKKHFSKEDIAAMTDFYGSEAAKQQRQDPTALTVAQQEEINGFYDGKVGQKIENAKTVLASDLTRISEQWARELFGSKMTQLVKMGYRNQQ</sequence>
<organism evidence="2 3">
    <name type="scientific">Constantimarinum furrinae</name>
    <dbReference type="NCBI Taxonomy" id="2562285"/>
    <lineage>
        <taxon>Bacteria</taxon>
        <taxon>Pseudomonadati</taxon>
        <taxon>Bacteroidota</taxon>
        <taxon>Flavobacteriia</taxon>
        <taxon>Flavobacteriales</taxon>
        <taxon>Flavobacteriaceae</taxon>
        <taxon>Altibacter/Constantimarinum group</taxon>
        <taxon>Constantimarinum</taxon>
    </lineage>
</organism>
<dbReference type="RefSeq" id="WP_186987849.1">
    <property type="nucleotide sequence ID" value="NZ_CP052909.1"/>
</dbReference>